<gene>
    <name evidence="2" type="ORF">CDL10_03590</name>
</gene>
<name>A0A2M9R4N4_9FLAO</name>
<protein>
    <recommendedName>
        <fullName evidence="4">DUF4369 domain-containing protein</fullName>
    </recommendedName>
</protein>
<evidence type="ECO:0000313" key="3">
    <source>
        <dbReference type="Proteomes" id="UP000231960"/>
    </source>
</evidence>
<proteinExistence type="predicted"/>
<reference evidence="2 3" key="1">
    <citation type="submission" date="2017-06" db="EMBL/GenBank/DDBJ databases">
        <title>Description of Avrilella dinanensis gen. nov. sp. nov.</title>
        <authorList>
            <person name="Leyer C."/>
            <person name="Sassi M."/>
            <person name="Minet J."/>
            <person name="Kayal S."/>
            <person name="Cattoir V."/>
        </authorList>
    </citation>
    <scope>NUCLEOTIDE SEQUENCE [LARGE SCALE GENOMIC DNA]</scope>
    <source>
        <strain evidence="2 3">UR159</strain>
    </source>
</reference>
<accession>A0A2M9R4N4</accession>
<dbReference type="AlphaFoldDB" id="A0A2M9R4N4"/>
<evidence type="ECO:0000313" key="2">
    <source>
        <dbReference type="EMBL" id="PJR03705.1"/>
    </source>
</evidence>
<dbReference type="EMBL" id="NIPO01000001">
    <property type="protein sequence ID" value="PJR03705.1"/>
    <property type="molecule type" value="Genomic_DNA"/>
</dbReference>
<feature type="signal peptide" evidence="1">
    <location>
        <begin position="1"/>
        <end position="19"/>
    </location>
</feature>
<feature type="chain" id="PRO_5014773825" description="DUF4369 domain-containing protein" evidence="1">
    <location>
        <begin position="20"/>
        <end position="246"/>
    </location>
</feature>
<dbReference type="OrthoDB" id="1427655at2"/>
<keyword evidence="1" id="KW-0732">Signal</keyword>
<dbReference type="Proteomes" id="UP000231960">
    <property type="component" value="Unassembled WGS sequence"/>
</dbReference>
<evidence type="ECO:0008006" key="4">
    <source>
        <dbReference type="Google" id="ProtNLM"/>
    </source>
</evidence>
<sequence>MKNSILTSLLFLLTITAYAQPGRRPVLGKVVARTTELSGIYIQNKNTKETVESEKGGYFRMKVQPNDTLIFSSIEFVGREKVVSYEDMNKKIMFVPLEFIEYTLDELYIDRRVTSESLGFGKPTYRTLSERNLHRATSHNPSPDAQISIGLDGIINALSGRTKMLEKALAYEREMQLAEKLIAVFPKEFYLEDLHIPEEYIPAFGFHLLQYNDVLSASVTGNGEDYVKLKYSEKVEEFLKSIPEEE</sequence>
<comment type="caution">
    <text evidence="2">The sequence shown here is derived from an EMBL/GenBank/DDBJ whole genome shotgun (WGS) entry which is preliminary data.</text>
</comment>
<evidence type="ECO:0000256" key="1">
    <source>
        <dbReference type="SAM" id="SignalP"/>
    </source>
</evidence>
<dbReference type="RefSeq" id="WP_100677273.1">
    <property type="nucleotide sequence ID" value="NZ_NIPO01000001.1"/>
</dbReference>
<keyword evidence="3" id="KW-1185">Reference proteome</keyword>
<organism evidence="2 3">
    <name type="scientific">Avrilella dinanensis</name>
    <dbReference type="NCBI Taxonomy" id="2008672"/>
    <lineage>
        <taxon>Bacteria</taxon>
        <taxon>Pseudomonadati</taxon>
        <taxon>Bacteroidota</taxon>
        <taxon>Flavobacteriia</taxon>
        <taxon>Flavobacteriales</taxon>
        <taxon>Flavobacteriaceae</taxon>
        <taxon>Avrilella</taxon>
    </lineage>
</organism>